<dbReference type="EMBL" id="CAXAMN010023873">
    <property type="protein sequence ID" value="CAK9081834.1"/>
    <property type="molecule type" value="Genomic_DNA"/>
</dbReference>
<name>A0ABP0Q4B8_9DINO</name>
<evidence type="ECO:0000313" key="2">
    <source>
        <dbReference type="EMBL" id="CAK9081834.1"/>
    </source>
</evidence>
<feature type="region of interest" description="Disordered" evidence="1">
    <location>
        <begin position="1"/>
        <end position="47"/>
    </location>
</feature>
<evidence type="ECO:0000313" key="3">
    <source>
        <dbReference type="Proteomes" id="UP001642484"/>
    </source>
</evidence>
<reference evidence="2 3" key="1">
    <citation type="submission" date="2024-02" db="EMBL/GenBank/DDBJ databases">
        <authorList>
            <person name="Chen Y."/>
            <person name="Shah S."/>
            <person name="Dougan E. K."/>
            <person name="Thang M."/>
            <person name="Chan C."/>
        </authorList>
    </citation>
    <scope>NUCLEOTIDE SEQUENCE [LARGE SCALE GENOMIC DNA]</scope>
</reference>
<protein>
    <submittedName>
        <fullName evidence="2">Uncharacterized protein</fullName>
    </submittedName>
</protein>
<organism evidence="2 3">
    <name type="scientific">Durusdinium trenchii</name>
    <dbReference type="NCBI Taxonomy" id="1381693"/>
    <lineage>
        <taxon>Eukaryota</taxon>
        <taxon>Sar</taxon>
        <taxon>Alveolata</taxon>
        <taxon>Dinophyceae</taxon>
        <taxon>Suessiales</taxon>
        <taxon>Symbiodiniaceae</taxon>
        <taxon>Durusdinium</taxon>
    </lineage>
</organism>
<evidence type="ECO:0000256" key="1">
    <source>
        <dbReference type="SAM" id="MobiDB-lite"/>
    </source>
</evidence>
<keyword evidence="3" id="KW-1185">Reference proteome</keyword>
<feature type="compositionally biased region" description="Basic and acidic residues" evidence="1">
    <location>
        <begin position="21"/>
        <end position="45"/>
    </location>
</feature>
<dbReference type="Proteomes" id="UP001642484">
    <property type="component" value="Unassembled WGS sequence"/>
</dbReference>
<accession>A0ABP0Q4B8</accession>
<sequence length="132" mass="14432">MVEQAHACNRKAPQSISSISRHPDFKTEGKGSRTVRRQDGSKESCRVSAVGNTAVSVSSMVQLAACQVRCRSTAELVLEFVNNGMDVSSQFCQMTLDKVKSVNGPTRVDGRSRLRLAWQAPRPVPNKPVNMS</sequence>
<comment type="caution">
    <text evidence="2">The sequence shown here is derived from an EMBL/GenBank/DDBJ whole genome shotgun (WGS) entry which is preliminary data.</text>
</comment>
<gene>
    <name evidence="2" type="ORF">CCMP2556_LOCUS40009</name>
</gene>
<proteinExistence type="predicted"/>